<feature type="compositionally biased region" description="Pro residues" evidence="1">
    <location>
        <begin position="563"/>
        <end position="573"/>
    </location>
</feature>
<dbReference type="Proteomes" id="UP000076874">
    <property type="component" value="Unassembled WGS sequence"/>
</dbReference>
<sequence>MPPRLRLRLPPGPAQILLTRSRIPSRPPACLFCSLQCARPRPPSFFPGKQPLPTRRAASTATAAATRTTSDSTVPESTHIDPQRARTDLVAALDALQKHDAGPRVLNLSRIQLAIRGLQQAPGHEAIRVAVLGLTNNSSNGAGDTAKELLRLLLADPLKEEEPWEAQLAAHDARQPLIVRVRGHSSDGNGDAEAGNSSIASHHQQQQGVVTFATESELAEIEVESPGLAGHQIEFLVMESNLAVPAAAPGYEGSTETWEETVLVPTVEIPLSQTTGANTGRYTPVTTPVHLALIVADGLLGAASLATMPLRAAHDADTRSDIRAAVNLPHYNNDDMASSQYPFATCDTAAAADALALFRSSVAHAHAYETRWRTSGVSGLAGWLKAGARDRTDGSTKPPVRQLVASVLRNALTSIQAAEAAQLQATAKTARTAGSDAQSDASLHTALADWAEAAHGELQAQLDRAFAGRRWRQLRWWKLFWRADDVTMLATGLVTQRFLPEAERSVVYLAGRIEEAARRERGPAGTASAVALYAAPVVATEPTSPASAVAEASSGAEDSSVPPSSPPPPPPKTQWPTHIAFTRRYLLDETVPALQALAQKLVLQTVGSSGLAAALAGLTYLSAMGAYEAGAVAALGLVWSLARMQKKWEAARQFWEGEVREEGRKAVRAAEASVAATLDETRAVADAAAGGGNGDRKQTLRDLRETRALVERAQEASKRLK</sequence>
<keyword evidence="2" id="KW-0812">Transmembrane</keyword>
<dbReference type="OrthoDB" id="5319015at2759"/>
<dbReference type="PANTHER" id="PTHR38644">
    <property type="entry name" value="EXPRESSED PROTEIN"/>
    <property type="match status" value="1"/>
</dbReference>
<feature type="region of interest" description="Disordered" evidence="1">
    <location>
        <begin position="544"/>
        <end position="575"/>
    </location>
</feature>
<evidence type="ECO:0000313" key="5">
    <source>
        <dbReference type="Proteomes" id="UP000076874"/>
    </source>
</evidence>
<keyword evidence="5" id="KW-1185">Reference proteome</keyword>
<feature type="region of interest" description="Disordered" evidence="1">
    <location>
        <begin position="182"/>
        <end position="207"/>
    </location>
</feature>
<evidence type="ECO:0000256" key="1">
    <source>
        <dbReference type="SAM" id="MobiDB-lite"/>
    </source>
</evidence>
<keyword evidence="2" id="KW-1133">Transmembrane helix</keyword>
<feature type="compositionally biased region" description="Polar residues" evidence="1">
    <location>
        <begin position="195"/>
        <end position="207"/>
    </location>
</feature>
<dbReference type="AlphaFoldDB" id="A0A167XA67"/>
<dbReference type="EMBL" id="AZHD01000004">
    <property type="protein sequence ID" value="OAA64716.1"/>
    <property type="molecule type" value="Genomic_DNA"/>
</dbReference>
<reference evidence="4 5" key="1">
    <citation type="journal article" date="2016" name="Genome Biol. Evol.">
        <title>Divergent and convergent evolution of fungal pathogenicity.</title>
        <authorList>
            <person name="Shang Y."/>
            <person name="Xiao G."/>
            <person name="Zheng P."/>
            <person name="Cen K."/>
            <person name="Zhan S."/>
            <person name="Wang C."/>
        </authorList>
    </citation>
    <scope>NUCLEOTIDE SEQUENCE [LARGE SCALE GENOMIC DNA]</scope>
    <source>
        <strain evidence="4 5">RCEF 264</strain>
    </source>
</reference>
<feature type="transmembrane region" description="Helical" evidence="2">
    <location>
        <begin position="618"/>
        <end position="642"/>
    </location>
</feature>
<gene>
    <name evidence="4" type="ORF">SPI_03363</name>
</gene>
<proteinExistence type="predicted"/>
<protein>
    <recommendedName>
        <fullName evidence="3">Mmc1 C-terminal domain-containing protein</fullName>
    </recommendedName>
</protein>
<dbReference type="Pfam" id="PF23867">
    <property type="entry name" value="Mmc1_N"/>
    <property type="match status" value="1"/>
</dbReference>
<dbReference type="InterPro" id="IPR056196">
    <property type="entry name" value="Mmc1_C"/>
</dbReference>
<feature type="compositionally biased region" description="Low complexity" evidence="1">
    <location>
        <begin position="546"/>
        <end position="562"/>
    </location>
</feature>
<feature type="compositionally biased region" description="Low complexity" evidence="1">
    <location>
        <begin position="54"/>
        <end position="73"/>
    </location>
</feature>
<dbReference type="PANTHER" id="PTHR38644:SF1">
    <property type="entry name" value="EXPRESSED PROTEIN"/>
    <property type="match status" value="1"/>
</dbReference>
<name>A0A167XA67_9HYPO</name>
<dbReference type="Pfam" id="PF23868">
    <property type="entry name" value="Mmc1_C"/>
    <property type="match status" value="1"/>
</dbReference>
<comment type="caution">
    <text evidence="4">The sequence shown here is derived from an EMBL/GenBank/DDBJ whole genome shotgun (WGS) entry which is preliminary data.</text>
</comment>
<accession>A0A167XA67</accession>
<evidence type="ECO:0000256" key="2">
    <source>
        <dbReference type="SAM" id="Phobius"/>
    </source>
</evidence>
<evidence type="ECO:0000313" key="4">
    <source>
        <dbReference type="EMBL" id="OAA64716.1"/>
    </source>
</evidence>
<evidence type="ECO:0000259" key="3">
    <source>
        <dbReference type="Pfam" id="PF23868"/>
    </source>
</evidence>
<feature type="region of interest" description="Disordered" evidence="1">
    <location>
        <begin position="44"/>
        <end position="82"/>
    </location>
</feature>
<keyword evidence="2" id="KW-0472">Membrane</keyword>
<feature type="domain" description="Mmc1 C-terminal" evidence="3">
    <location>
        <begin position="444"/>
        <end position="664"/>
    </location>
</feature>
<organism evidence="4 5">
    <name type="scientific">Niveomyces insectorum RCEF 264</name>
    <dbReference type="NCBI Taxonomy" id="1081102"/>
    <lineage>
        <taxon>Eukaryota</taxon>
        <taxon>Fungi</taxon>
        <taxon>Dikarya</taxon>
        <taxon>Ascomycota</taxon>
        <taxon>Pezizomycotina</taxon>
        <taxon>Sordariomycetes</taxon>
        <taxon>Hypocreomycetidae</taxon>
        <taxon>Hypocreales</taxon>
        <taxon>Cordycipitaceae</taxon>
        <taxon>Niveomyces</taxon>
    </lineage>
</organism>
<dbReference type="STRING" id="1081102.A0A167XA67"/>